<comment type="similarity">
    <text evidence="2">Belongs to the universal stress protein A family.</text>
</comment>
<dbReference type="Gene3D" id="3.40.50.12370">
    <property type="match status" value="1"/>
</dbReference>
<evidence type="ECO:0000313" key="7">
    <source>
        <dbReference type="Proteomes" id="UP000006683"/>
    </source>
</evidence>
<dbReference type="OrthoDB" id="239260at2"/>
<dbReference type="KEGG" id="fbl:Fbal_2435"/>
<comment type="subcellular location">
    <subcellularLocation>
        <location evidence="1">Cytoplasm</location>
    </subcellularLocation>
</comment>
<feature type="domain" description="UspA" evidence="5">
    <location>
        <begin position="163"/>
        <end position="278"/>
    </location>
</feature>
<dbReference type="HOGENOM" id="CLU_996570_0_0_6"/>
<dbReference type="AlphaFoldDB" id="E1SMW8"/>
<dbReference type="RefSeq" id="WP_013345943.1">
    <property type="nucleotide sequence ID" value="NC_014541.1"/>
</dbReference>
<accession>E1SMW8</accession>
<reference evidence="6 7" key="1">
    <citation type="journal article" date="2010" name="Stand. Genomic Sci.">
        <title>Complete genome sequence of Ferrimonas balearica type strain (PAT).</title>
        <authorList>
            <person name="Nolan M."/>
            <person name="Sikorski J."/>
            <person name="Davenport K."/>
            <person name="Lucas S."/>
            <person name="Glavina Del Rio T."/>
            <person name="Tice H."/>
            <person name="Cheng J."/>
            <person name="Goodwin L."/>
            <person name="Pitluck S."/>
            <person name="Liolios K."/>
            <person name="Ivanova N."/>
            <person name="Mavromatis K."/>
            <person name="Ovchinnikova G."/>
            <person name="Pati A."/>
            <person name="Chen A."/>
            <person name="Palaniappan K."/>
            <person name="Land M."/>
            <person name="Hauser L."/>
            <person name="Chang Y."/>
            <person name="Jeffries C."/>
            <person name="Tapia R."/>
            <person name="Brettin T."/>
            <person name="Detter J."/>
            <person name="Han C."/>
            <person name="Yasawong M."/>
            <person name="Rohde M."/>
            <person name="Tindall B."/>
            <person name="Goker M."/>
            <person name="Woyke T."/>
            <person name="Bristow J."/>
            <person name="Eisen J."/>
            <person name="Markowitz V."/>
            <person name="Hugenholtz P."/>
            <person name="Kyrpides N."/>
            <person name="Klenk H."/>
            <person name="Lapidus A."/>
        </authorList>
    </citation>
    <scope>NUCLEOTIDE SEQUENCE [LARGE SCALE GENOMIC DNA]</scope>
    <source>
        <strain evidence="7">DSM 9799 / CCM 4581 / KCTC 23876 / PAT</strain>
    </source>
</reference>
<keyword evidence="3" id="KW-0963">Cytoplasm</keyword>
<evidence type="ECO:0000259" key="5">
    <source>
        <dbReference type="Pfam" id="PF00582"/>
    </source>
</evidence>
<evidence type="ECO:0000313" key="6">
    <source>
        <dbReference type="EMBL" id="ADN76637.1"/>
    </source>
</evidence>
<dbReference type="SUPFAM" id="SSF52402">
    <property type="entry name" value="Adenine nucleotide alpha hydrolases-like"/>
    <property type="match status" value="1"/>
</dbReference>
<organism evidence="6 7">
    <name type="scientific">Ferrimonas balearica (strain DSM 9799 / CCM 4581 / KCTC 23876 / PAT)</name>
    <dbReference type="NCBI Taxonomy" id="550540"/>
    <lineage>
        <taxon>Bacteria</taxon>
        <taxon>Pseudomonadati</taxon>
        <taxon>Pseudomonadota</taxon>
        <taxon>Gammaproteobacteria</taxon>
        <taxon>Alteromonadales</taxon>
        <taxon>Ferrimonadaceae</taxon>
        <taxon>Ferrimonas</taxon>
    </lineage>
</organism>
<dbReference type="InterPro" id="IPR006016">
    <property type="entry name" value="UspA"/>
</dbReference>
<dbReference type="eggNOG" id="COG0589">
    <property type="taxonomic scope" value="Bacteria"/>
</dbReference>
<dbReference type="STRING" id="550540.Fbal_2435"/>
<dbReference type="PANTHER" id="PTHR47892">
    <property type="entry name" value="UNIVERSAL STRESS PROTEIN E"/>
    <property type="match status" value="1"/>
</dbReference>
<dbReference type="Pfam" id="PF00582">
    <property type="entry name" value="Usp"/>
    <property type="match status" value="1"/>
</dbReference>
<evidence type="ECO:0000256" key="1">
    <source>
        <dbReference type="ARBA" id="ARBA00004496"/>
    </source>
</evidence>
<dbReference type="EMBL" id="CP002209">
    <property type="protein sequence ID" value="ADN76637.1"/>
    <property type="molecule type" value="Genomic_DNA"/>
</dbReference>
<protein>
    <submittedName>
        <fullName evidence="6">UspA domain protein</fullName>
    </submittedName>
</protein>
<evidence type="ECO:0000256" key="3">
    <source>
        <dbReference type="ARBA" id="ARBA00022490"/>
    </source>
</evidence>
<keyword evidence="7" id="KW-1185">Reference proteome</keyword>
<dbReference type="PANTHER" id="PTHR47892:SF1">
    <property type="entry name" value="UNIVERSAL STRESS PROTEIN E"/>
    <property type="match status" value="1"/>
</dbReference>
<dbReference type="GO" id="GO:0005737">
    <property type="term" value="C:cytoplasm"/>
    <property type="evidence" value="ECO:0007669"/>
    <property type="project" value="UniProtKB-SubCell"/>
</dbReference>
<gene>
    <name evidence="6" type="ordered locus">Fbal_2435</name>
</gene>
<dbReference type="GeneID" id="67182647"/>
<name>E1SMW8_FERBD</name>
<evidence type="ECO:0000256" key="2">
    <source>
        <dbReference type="ARBA" id="ARBA00008791"/>
    </source>
</evidence>
<proteinExistence type="inferred from homology"/>
<comment type="function">
    <text evidence="4">Required for resistance to DNA-damaging agents.</text>
</comment>
<dbReference type="Proteomes" id="UP000006683">
    <property type="component" value="Chromosome"/>
</dbReference>
<evidence type="ECO:0000256" key="4">
    <source>
        <dbReference type="ARBA" id="ARBA00037131"/>
    </source>
</evidence>
<sequence>MLPTTIILRALKGDPALIQAKLRVLLAEASTPSRVIIDAESPPLQRFYLFEDDALSAAAKAYRIDVEMWAETLFAPLNAKGERFSLEYIWNKSSLVERLAQAPEAGQLILFCLEASLPSRYRRAIEQSQSPVLVLGENRWHHPPNLVVGIDPFHKSDRPADIDAKVVRTAMTLSKRLKGQLTLVHSCYTPSFMIKYRAMIQSTHQRVIHDFLAKHHLQRLNWHLLLGEPADTLSDYCRTHQSDLLVMGLVARGLIKKRITGSTTDQLMSERACDLYLIP</sequence>